<dbReference type="PANTHER" id="PTHR12914:SF2">
    <property type="entry name" value="DNA REPLICATION COMPLEX GINS PROTEIN PSF1"/>
    <property type="match status" value="1"/>
</dbReference>
<dbReference type="InterPro" id="IPR005339">
    <property type="entry name" value="GINS_Psf1"/>
</dbReference>
<keyword evidence="13" id="KW-1185">Reference proteome</keyword>
<dbReference type="SUPFAM" id="SSF158573">
    <property type="entry name" value="GINS helical bundle-like"/>
    <property type="match status" value="2"/>
</dbReference>
<dbReference type="PANTHER" id="PTHR12914">
    <property type="entry name" value="PARTNER OF SLD5"/>
    <property type="match status" value="1"/>
</dbReference>
<comment type="function">
    <text evidence="7">Required for correct functioning of the GINS complex, a complex that plays an essential role in the initiation of DNA replication, and progression of DNA replication forks. GINS complex seems to bind preferentially to single-stranded DNA.</text>
</comment>
<evidence type="ECO:0000256" key="2">
    <source>
        <dbReference type="ARBA" id="ARBA00006677"/>
    </source>
</evidence>
<dbReference type="EMBL" id="GG692401">
    <property type="protein sequence ID" value="EER31133.1"/>
    <property type="molecule type" value="Genomic_DNA"/>
</dbReference>
<dbReference type="Pfam" id="PF24997">
    <property type="entry name" value="PSF1_C"/>
    <property type="match status" value="1"/>
</dbReference>
<comment type="similarity">
    <text evidence="2 7">Belongs to the GINS1/PSF1 family.</text>
</comment>
<evidence type="ECO:0000256" key="7">
    <source>
        <dbReference type="RuleBase" id="RU368085"/>
    </source>
</evidence>
<dbReference type="HOGENOM" id="CLU_079191_0_0_1"/>
<evidence type="ECO:0000259" key="10">
    <source>
        <dbReference type="Pfam" id="PF05916"/>
    </source>
</evidence>
<evidence type="ECO:0000256" key="1">
    <source>
        <dbReference type="ARBA" id="ARBA00004123"/>
    </source>
</evidence>
<reference evidence="12 13" key="1">
    <citation type="journal article" date="2009" name="Nature">
        <title>Evolution of pathogenicity and sexual reproduction in eight Candida genomes.</title>
        <authorList>
            <person name="Butler G."/>
            <person name="Rasmussen M.D."/>
            <person name="Lin M.F."/>
            <person name="Santos M.A."/>
            <person name="Sakthikumar S."/>
            <person name="Munro C.A."/>
            <person name="Rheinbay E."/>
            <person name="Grabherr M."/>
            <person name="Forche A."/>
            <person name="Reedy J.L."/>
            <person name="Agrafioti I."/>
            <person name="Arnaud M.B."/>
            <person name="Bates S."/>
            <person name="Brown A.J."/>
            <person name="Brunke S."/>
            <person name="Costanzo M.C."/>
            <person name="Fitzpatrick D.A."/>
            <person name="de Groot P.W."/>
            <person name="Harris D."/>
            <person name="Hoyer L.L."/>
            <person name="Hube B."/>
            <person name="Klis F.M."/>
            <person name="Kodira C."/>
            <person name="Lennard N."/>
            <person name="Logue M.E."/>
            <person name="Martin R."/>
            <person name="Neiman A.M."/>
            <person name="Nikolaou E."/>
            <person name="Quail M.A."/>
            <person name="Quinn J."/>
            <person name="Santos M.C."/>
            <person name="Schmitzberger F.F."/>
            <person name="Sherlock G."/>
            <person name="Shah P."/>
            <person name="Silverstein K.A."/>
            <person name="Skrzypek M.S."/>
            <person name="Soll D."/>
            <person name="Staggs R."/>
            <person name="Stansfield I."/>
            <person name="Stumpf M.P."/>
            <person name="Sudbery P.E."/>
            <person name="Srikantha T."/>
            <person name="Zeng Q."/>
            <person name="Berman J."/>
            <person name="Berriman M."/>
            <person name="Heitman J."/>
            <person name="Gow N.A."/>
            <person name="Lorenz M.C."/>
            <person name="Birren B.W."/>
            <person name="Kellis M."/>
            <person name="Cuomo C.A."/>
        </authorList>
    </citation>
    <scope>NUCLEOTIDE SEQUENCE [LARGE SCALE GENOMIC DNA]</scope>
    <source>
        <strain evidence="13">ATCC MYA-3404 / T1</strain>
    </source>
</reference>
<dbReference type="RefSeq" id="XP_002550565.1">
    <property type="nucleotide sequence ID" value="XM_002550519.1"/>
</dbReference>
<feature type="domain" description="GINS subunit" evidence="10">
    <location>
        <begin position="132"/>
        <end position="238"/>
    </location>
</feature>
<evidence type="ECO:0000256" key="3">
    <source>
        <dbReference type="ARBA" id="ARBA00011352"/>
    </source>
</evidence>
<dbReference type="AlphaFoldDB" id="C5MFM0"/>
<dbReference type="Proteomes" id="UP000002037">
    <property type="component" value="Unassembled WGS sequence"/>
</dbReference>
<dbReference type="GO" id="GO:0000811">
    <property type="term" value="C:GINS complex"/>
    <property type="evidence" value="ECO:0007669"/>
    <property type="project" value="UniProtKB-UniRule"/>
</dbReference>
<dbReference type="InterPro" id="IPR021151">
    <property type="entry name" value="GINS_A"/>
</dbReference>
<dbReference type="GeneID" id="8298866"/>
<evidence type="ECO:0000313" key="12">
    <source>
        <dbReference type="EMBL" id="EER31133.1"/>
    </source>
</evidence>
<dbReference type="CDD" id="cd11710">
    <property type="entry name" value="GINS_A_psf1"/>
    <property type="match status" value="1"/>
</dbReference>
<evidence type="ECO:0000256" key="5">
    <source>
        <dbReference type="ARBA" id="ARBA00022705"/>
    </source>
</evidence>
<dbReference type="OrthoDB" id="10252587at2759"/>
<sequence>MYGDIANKLILDAKRSSNLSSIPIYQSELIRDIVKETNDLNKDADYLTEVHDEITNHLDTLTEQYNDSLEKLQDINKQRVDLDKKLKEIEKKERDPRNSKDYTNEKNEITGLDTVLAKRKETTANQAQELSQEIEQINEKHSKINQCQLFVTHLSMRRNKRCLLAYEKLRADKISEFAWLNIDPIEGTPTSTSLESNVNPITKNLTGFTTSLDLNNLNHFEQDFFKQYQDLIMNFKSDFEDIDLSGDLNPPTNIFIDVRVLKDGGEVTTEYGSFNLIKDSQFFVRKSDVERLIQQGYLEEIV</sequence>
<protein>
    <recommendedName>
        <fullName evidence="4 7">DNA replication complex GINS protein PSF1</fullName>
    </recommendedName>
</protein>
<dbReference type="InterPro" id="IPR036224">
    <property type="entry name" value="GINS_bundle-like_dom_sf"/>
</dbReference>
<gene>
    <name evidence="12" type="ORF">CTRG_04863</name>
</gene>
<dbReference type="KEGG" id="ctp:CTRG_04863"/>
<organism evidence="12 13">
    <name type="scientific">Candida tropicalis (strain ATCC MYA-3404 / T1)</name>
    <name type="common">Yeast</name>
    <dbReference type="NCBI Taxonomy" id="294747"/>
    <lineage>
        <taxon>Eukaryota</taxon>
        <taxon>Fungi</taxon>
        <taxon>Dikarya</taxon>
        <taxon>Ascomycota</taxon>
        <taxon>Saccharomycotina</taxon>
        <taxon>Pichiomycetes</taxon>
        <taxon>Debaryomycetaceae</taxon>
        <taxon>Candida/Lodderomyces clade</taxon>
        <taxon>Candida</taxon>
    </lineage>
</organism>
<dbReference type="Gene3D" id="1.20.58.1030">
    <property type="match status" value="1"/>
</dbReference>
<proteinExistence type="inferred from homology"/>
<comment type="subcellular location">
    <subcellularLocation>
        <location evidence="1 7">Nucleus</location>
    </subcellularLocation>
</comment>
<evidence type="ECO:0000313" key="13">
    <source>
        <dbReference type="Proteomes" id="UP000002037"/>
    </source>
</evidence>
<feature type="coiled-coil region" evidence="8">
    <location>
        <begin position="120"/>
        <end position="147"/>
    </location>
</feature>
<dbReference type="STRING" id="294747.C5MFM0"/>
<dbReference type="CDD" id="cd21696">
    <property type="entry name" value="GINS_B_Psf1"/>
    <property type="match status" value="1"/>
</dbReference>
<evidence type="ECO:0000256" key="9">
    <source>
        <dbReference type="SAM" id="MobiDB-lite"/>
    </source>
</evidence>
<name>C5MFM0_CANTT</name>
<feature type="region of interest" description="Disordered" evidence="9">
    <location>
        <begin position="88"/>
        <end position="108"/>
    </location>
</feature>
<dbReference type="eggNOG" id="KOG3303">
    <property type="taxonomic scope" value="Eukaryota"/>
</dbReference>
<evidence type="ECO:0000256" key="4">
    <source>
        <dbReference type="ARBA" id="ARBA00015143"/>
    </source>
</evidence>
<dbReference type="VEuPathDB" id="FungiDB:CTRG_04863"/>
<feature type="domain" description="DNA replication complex GINS protein PSF1 C-terminal" evidence="11">
    <location>
        <begin position="254"/>
        <end position="301"/>
    </location>
</feature>
<evidence type="ECO:0000259" key="11">
    <source>
        <dbReference type="Pfam" id="PF24997"/>
    </source>
</evidence>
<accession>C5MFM0</accession>
<dbReference type="Pfam" id="PF05916">
    <property type="entry name" value="Sld5"/>
    <property type="match status" value="1"/>
</dbReference>
<keyword evidence="8" id="KW-0175">Coiled coil</keyword>
<comment type="subunit">
    <text evidence="3">Component of the GINS complex which is a heterotetramer of SLD5, PSF1, PSF2 and PSF3.</text>
</comment>
<dbReference type="GO" id="GO:1902983">
    <property type="term" value="P:DNA strand elongation involved in mitotic DNA replication"/>
    <property type="evidence" value="ECO:0007669"/>
    <property type="project" value="TreeGrafter"/>
</dbReference>
<evidence type="ECO:0000256" key="6">
    <source>
        <dbReference type="ARBA" id="ARBA00023242"/>
    </source>
</evidence>
<evidence type="ECO:0000256" key="8">
    <source>
        <dbReference type="SAM" id="Coils"/>
    </source>
</evidence>
<dbReference type="InterPro" id="IPR056783">
    <property type="entry name" value="PSF1_C"/>
</dbReference>
<keyword evidence="6 7" id="KW-0539">Nucleus</keyword>
<keyword evidence="5 7" id="KW-0235">DNA replication</keyword>